<sequence length="363" mass="42667">MKKYYLNLLIAISLLVLFILSSCKKTTTLPKKEYDLAIIDSKNITTFKEKDDALQNVEQQKRTDGNLNFWRTNFWEMNNSYYTKTSESPKLDVFLAKINSDLSIDLVKAKGNDAYTSNVDGEFFYTTTCFSDRTEFYKYDKNLKLKLKKEIHQKESILTNQLIPLGEYLYVLCAYNNPDDGTSKNILLKMTKELEVVEEIDLGDETSAYMRMAAFQNKLYITEGNAGIRSDGEPGESKRILVYDLANKKKEYINLTYPYPMEIYVDAQNEHLLIRHYELYVKSYTWTVYHLKEQSESFIHFPEYEKQEKEKHINSPFLSMKNGYYYFMFDDQITKYDPKINKSVKLDLSSYHLEDTSALIIKD</sequence>
<dbReference type="EMBL" id="NGLE02000001">
    <property type="protein sequence ID" value="MEI5994373.1"/>
    <property type="molecule type" value="Genomic_DNA"/>
</dbReference>
<keyword evidence="3" id="KW-1185">Reference proteome</keyword>
<reference evidence="2" key="1">
    <citation type="submission" date="2017-05" db="EMBL/GenBank/DDBJ databases">
        <title>The Genome Sequence of Enterococcus sp. 4G2_DIV0659.</title>
        <authorList>
            <consortium name="The Broad Institute Genomics Platform"/>
            <consortium name="The Broad Institute Genomic Center for Infectious Diseases"/>
            <person name="Earl A."/>
            <person name="Manson A."/>
            <person name="Schwartman J."/>
            <person name="Gilmore M."/>
            <person name="Abouelleil A."/>
            <person name="Cao P."/>
            <person name="Chapman S."/>
            <person name="Cusick C."/>
            <person name="Shea T."/>
            <person name="Young S."/>
            <person name="Neafsey D."/>
            <person name="Nusbaum C."/>
            <person name="Birren B."/>
        </authorList>
    </citation>
    <scope>NUCLEOTIDE SEQUENCE [LARGE SCALE GENOMIC DNA]</scope>
    <source>
        <strain evidence="2">4G2_DIV0659</strain>
    </source>
</reference>
<evidence type="ECO:0000313" key="2">
    <source>
        <dbReference type="EMBL" id="OTO08838.1"/>
    </source>
</evidence>
<protein>
    <recommendedName>
        <fullName evidence="4">Lipoprotein</fullName>
    </recommendedName>
</protein>
<accession>A0A242CFE8</accession>
<reference evidence="1 3" key="2">
    <citation type="submission" date="2018-07" db="EMBL/GenBank/DDBJ databases">
        <title>The Genome Sequence of Enterococcus sp. DIV0659b.</title>
        <authorList>
            <consortium name="The Broad Institute Genomics Platform"/>
            <consortium name="The Broad Institute Genomic Center for Infectious Diseases"/>
            <person name="Earl A."/>
            <person name="Manson A."/>
            <person name="Schwartman J."/>
            <person name="Gilmore M."/>
            <person name="Abouelleil A."/>
            <person name="Cao P."/>
            <person name="Chapman S."/>
            <person name="Cusick C."/>
            <person name="Shea T."/>
            <person name="Young S."/>
            <person name="Neafsey D."/>
            <person name="Nusbaum C."/>
            <person name="Birren B."/>
        </authorList>
    </citation>
    <scope>NUCLEOTIDE SEQUENCE [LARGE SCALE GENOMIC DNA]</scope>
    <source>
        <strain evidence="1 3">4G2_DIV0659</strain>
    </source>
</reference>
<evidence type="ECO:0008006" key="4">
    <source>
        <dbReference type="Google" id="ProtNLM"/>
    </source>
</evidence>
<dbReference type="RefSeq" id="WP_086330747.1">
    <property type="nucleotide sequence ID" value="NZ_NGLE02000001.1"/>
</dbReference>
<name>A0A242CFE8_9ENTE</name>
<dbReference type="PROSITE" id="PS51257">
    <property type="entry name" value="PROKAR_LIPOPROTEIN"/>
    <property type="match status" value="1"/>
</dbReference>
<proteinExistence type="predicted"/>
<organism evidence="2">
    <name type="scientific">Candidatus Enterococcus mansonii</name>
    <dbReference type="NCBI Taxonomy" id="1834181"/>
    <lineage>
        <taxon>Bacteria</taxon>
        <taxon>Bacillati</taxon>
        <taxon>Bacillota</taxon>
        <taxon>Bacilli</taxon>
        <taxon>Lactobacillales</taxon>
        <taxon>Enterococcaceae</taxon>
        <taxon>Enterococcus</taxon>
    </lineage>
</organism>
<evidence type="ECO:0000313" key="1">
    <source>
        <dbReference type="EMBL" id="MEI5994373.1"/>
    </source>
</evidence>
<dbReference type="OrthoDB" id="2224670at2"/>
<gene>
    <name evidence="2" type="ORF">A5880_001838</name>
    <name evidence="1" type="ORF">A5880_001931</name>
</gene>
<dbReference type="STRING" id="1834181.A5880_001838"/>
<dbReference type="InterPro" id="IPR011044">
    <property type="entry name" value="Quino_amine_DH_bsu"/>
</dbReference>
<evidence type="ECO:0000313" key="3">
    <source>
        <dbReference type="Proteomes" id="UP000195139"/>
    </source>
</evidence>
<dbReference type="AlphaFoldDB" id="A0A242CFE8"/>
<dbReference type="SUPFAM" id="SSF50969">
    <property type="entry name" value="YVTN repeat-like/Quinoprotein amine dehydrogenase"/>
    <property type="match status" value="1"/>
</dbReference>
<dbReference type="EMBL" id="NGLE01000002">
    <property type="protein sequence ID" value="OTO08838.1"/>
    <property type="molecule type" value="Genomic_DNA"/>
</dbReference>
<comment type="caution">
    <text evidence="2">The sequence shown here is derived from an EMBL/GenBank/DDBJ whole genome shotgun (WGS) entry which is preliminary data.</text>
</comment>
<dbReference type="Proteomes" id="UP000195139">
    <property type="component" value="Unassembled WGS sequence"/>
</dbReference>